<dbReference type="EMBL" id="WTPW01002893">
    <property type="protein sequence ID" value="KAF0361246.1"/>
    <property type="molecule type" value="Genomic_DNA"/>
</dbReference>
<evidence type="ECO:0000313" key="2">
    <source>
        <dbReference type="Proteomes" id="UP000439903"/>
    </source>
</evidence>
<keyword evidence="2" id="KW-1185">Reference proteome</keyword>
<accession>A0A8H3WW62</accession>
<dbReference type="Proteomes" id="UP000439903">
    <property type="component" value="Unassembled WGS sequence"/>
</dbReference>
<gene>
    <name evidence="1" type="ORF">F8M41_014167</name>
</gene>
<sequence length="264" mass="30618">MQIFVITVEQQLKEDHQVSNNIIIKILAHKKYNNEELIQNLVEKEKYKDLDKRFEQQIKTHNIIHGNIIHKAKNKQIKEQSSRSEKGVAERTSKTLKTKFDILESLNIVAISLFGKFKNNLNLDLDTKCYIGDFQGSYKKQAKNDNFVAYSLDIFTNKTYNQKQNSNDSHSTSTNEFLDNNSNAIIPSIAIKAKNLQFDIFPINAKTKIIQDKLLRLESGPKAVDIDQTKFIVEVYDINNENFKYIGYIVLKINKKEFLEVNII</sequence>
<name>A0A8H3WW62_GIGMA</name>
<dbReference type="AlphaFoldDB" id="A0A8H3WW62"/>
<organism evidence="1 2">
    <name type="scientific">Gigaspora margarita</name>
    <dbReference type="NCBI Taxonomy" id="4874"/>
    <lineage>
        <taxon>Eukaryota</taxon>
        <taxon>Fungi</taxon>
        <taxon>Fungi incertae sedis</taxon>
        <taxon>Mucoromycota</taxon>
        <taxon>Glomeromycotina</taxon>
        <taxon>Glomeromycetes</taxon>
        <taxon>Diversisporales</taxon>
        <taxon>Gigasporaceae</taxon>
        <taxon>Gigaspora</taxon>
    </lineage>
</organism>
<protein>
    <submittedName>
        <fullName evidence="1">Uncharacterized protein</fullName>
    </submittedName>
</protein>
<comment type="caution">
    <text evidence="1">The sequence shown here is derived from an EMBL/GenBank/DDBJ whole genome shotgun (WGS) entry which is preliminary data.</text>
</comment>
<evidence type="ECO:0000313" key="1">
    <source>
        <dbReference type="EMBL" id="KAF0361246.1"/>
    </source>
</evidence>
<proteinExistence type="predicted"/>
<reference evidence="1 2" key="1">
    <citation type="journal article" date="2019" name="Environ. Microbiol.">
        <title>At the nexus of three kingdoms: the genome of the mycorrhizal fungus Gigaspora margarita provides insights into plant, endobacterial and fungal interactions.</title>
        <authorList>
            <person name="Venice F."/>
            <person name="Ghignone S."/>
            <person name="Salvioli di Fossalunga A."/>
            <person name="Amselem J."/>
            <person name="Novero M."/>
            <person name="Xianan X."/>
            <person name="Sedzielewska Toro K."/>
            <person name="Morin E."/>
            <person name="Lipzen A."/>
            <person name="Grigoriev I.V."/>
            <person name="Henrissat B."/>
            <person name="Martin F.M."/>
            <person name="Bonfante P."/>
        </authorList>
    </citation>
    <scope>NUCLEOTIDE SEQUENCE [LARGE SCALE GENOMIC DNA]</scope>
    <source>
        <strain evidence="1 2">BEG34</strain>
    </source>
</reference>
<dbReference type="OrthoDB" id="10605057at2759"/>